<comment type="caution">
    <text evidence="2">The sequence shown here is derived from an EMBL/GenBank/DDBJ whole genome shotgun (WGS) entry which is preliminary data.</text>
</comment>
<name>A0A5D4M965_9BACI</name>
<dbReference type="RefSeq" id="WP_113928948.1">
    <property type="nucleotide sequence ID" value="NZ_VTEG01000011.1"/>
</dbReference>
<evidence type="ECO:0000313" key="3">
    <source>
        <dbReference type="Proteomes" id="UP000325182"/>
    </source>
</evidence>
<evidence type="ECO:0000313" key="2">
    <source>
        <dbReference type="EMBL" id="TYR98484.1"/>
    </source>
</evidence>
<protein>
    <submittedName>
        <fullName evidence="2">Uncharacterized protein</fullName>
    </submittedName>
</protein>
<dbReference type="Pfam" id="PF17259">
    <property type="entry name" value="DUF5325"/>
    <property type="match status" value="1"/>
</dbReference>
<dbReference type="Proteomes" id="UP000325182">
    <property type="component" value="Unassembled WGS sequence"/>
</dbReference>
<accession>A0A5D4M965</accession>
<dbReference type="PROSITE" id="PS51257">
    <property type="entry name" value="PROKAR_LIPOPROTEIN"/>
    <property type="match status" value="1"/>
</dbReference>
<keyword evidence="1" id="KW-0812">Transmembrane</keyword>
<sequence>MKNIKWIFVMYAVLAAACIMAIGIAVSEKSLFLAALAVAAWIVVMGFGFKTKKKYREEGKL</sequence>
<evidence type="ECO:0000256" key="1">
    <source>
        <dbReference type="SAM" id="Phobius"/>
    </source>
</evidence>
<dbReference type="AlphaFoldDB" id="A0A5D4M965"/>
<keyword evidence="1" id="KW-0472">Membrane</keyword>
<feature type="transmembrane region" description="Helical" evidence="1">
    <location>
        <begin position="7"/>
        <end position="25"/>
    </location>
</feature>
<keyword evidence="1" id="KW-1133">Transmembrane helix</keyword>
<dbReference type="EMBL" id="VTEG01000011">
    <property type="protein sequence ID" value="TYR98484.1"/>
    <property type="molecule type" value="Genomic_DNA"/>
</dbReference>
<gene>
    <name evidence="2" type="ORF">FZC84_14640</name>
</gene>
<feature type="transmembrane region" description="Helical" evidence="1">
    <location>
        <begin position="31"/>
        <end position="49"/>
    </location>
</feature>
<reference evidence="2 3" key="1">
    <citation type="submission" date="2019-08" db="EMBL/GenBank/DDBJ databases">
        <title>Bacillus genomes from the desert of Cuatro Cienegas, Coahuila.</title>
        <authorList>
            <person name="Olmedo-Alvarez G."/>
        </authorList>
    </citation>
    <scope>NUCLEOTIDE SEQUENCE [LARGE SCALE GENOMIC DNA]</scope>
    <source>
        <strain evidence="2 3">CH128b_4D</strain>
    </source>
</reference>
<proteinExistence type="predicted"/>
<dbReference type="InterPro" id="IPR035211">
    <property type="entry name" value="DUF5325"/>
</dbReference>
<organism evidence="2 3">
    <name type="scientific">Rossellomorea vietnamensis</name>
    <dbReference type="NCBI Taxonomy" id="218284"/>
    <lineage>
        <taxon>Bacteria</taxon>
        <taxon>Bacillati</taxon>
        <taxon>Bacillota</taxon>
        <taxon>Bacilli</taxon>
        <taxon>Bacillales</taxon>
        <taxon>Bacillaceae</taxon>
        <taxon>Rossellomorea</taxon>
    </lineage>
</organism>